<evidence type="ECO:0000313" key="2">
    <source>
        <dbReference type="Proteomes" id="UP001162164"/>
    </source>
</evidence>
<dbReference type="EMBL" id="JAPWTJ010003567">
    <property type="protein sequence ID" value="KAJ8954824.1"/>
    <property type="molecule type" value="Genomic_DNA"/>
</dbReference>
<protein>
    <submittedName>
        <fullName evidence="1">Uncharacterized protein</fullName>
    </submittedName>
</protein>
<proteinExistence type="predicted"/>
<dbReference type="Proteomes" id="UP001162164">
    <property type="component" value="Unassembled WGS sequence"/>
</dbReference>
<keyword evidence="2" id="KW-1185">Reference proteome</keyword>
<sequence>MCCRKENVFESTGEWRVEQENVRKDQAMTNQTSTYVFLQTVNFNVKGQFGSKALCDDKNKIYRAGTSAGDPKEQKKFLFGGTEIEQVHRGYDVTAFYGRYSKTFEVLDQTQICYEVSPVFYGPWMERITSTERRDFRLQKSGSYSNTVGCRGDSIIVHRK</sequence>
<gene>
    <name evidence="1" type="ORF">NQ317_004872</name>
</gene>
<comment type="caution">
    <text evidence="1">The sequence shown here is derived from an EMBL/GenBank/DDBJ whole genome shotgun (WGS) entry which is preliminary data.</text>
</comment>
<reference evidence="1" key="1">
    <citation type="journal article" date="2023" name="Insect Mol. Biol.">
        <title>Genome sequencing provides insights into the evolution of gene families encoding plant cell wall-degrading enzymes in longhorned beetles.</title>
        <authorList>
            <person name="Shin N.R."/>
            <person name="Okamura Y."/>
            <person name="Kirsch R."/>
            <person name="Pauchet Y."/>
        </authorList>
    </citation>
    <scope>NUCLEOTIDE SEQUENCE</scope>
    <source>
        <strain evidence="1">MMC_N1</strain>
    </source>
</reference>
<accession>A0ABQ9IQT5</accession>
<evidence type="ECO:0000313" key="1">
    <source>
        <dbReference type="EMBL" id="KAJ8954824.1"/>
    </source>
</evidence>
<name>A0ABQ9IQT5_9CUCU</name>
<organism evidence="1 2">
    <name type="scientific">Molorchus minor</name>
    <dbReference type="NCBI Taxonomy" id="1323400"/>
    <lineage>
        <taxon>Eukaryota</taxon>
        <taxon>Metazoa</taxon>
        <taxon>Ecdysozoa</taxon>
        <taxon>Arthropoda</taxon>
        <taxon>Hexapoda</taxon>
        <taxon>Insecta</taxon>
        <taxon>Pterygota</taxon>
        <taxon>Neoptera</taxon>
        <taxon>Endopterygota</taxon>
        <taxon>Coleoptera</taxon>
        <taxon>Polyphaga</taxon>
        <taxon>Cucujiformia</taxon>
        <taxon>Chrysomeloidea</taxon>
        <taxon>Cerambycidae</taxon>
        <taxon>Lamiinae</taxon>
        <taxon>Monochamini</taxon>
        <taxon>Molorchus</taxon>
    </lineage>
</organism>